<protein>
    <submittedName>
        <fullName evidence="2">Uncharacterized protein</fullName>
    </submittedName>
</protein>
<keyword evidence="1" id="KW-1133">Transmembrane helix</keyword>
<evidence type="ECO:0000313" key="2">
    <source>
        <dbReference type="EMBL" id="KAK4018953.1"/>
    </source>
</evidence>
<proteinExistence type="predicted"/>
<dbReference type="EMBL" id="JAOYFB010000036">
    <property type="protein sequence ID" value="KAK4018953.1"/>
    <property type="molecule type" value="Genomic_DNA"/>
</dbReference>
<organism evidence="2 3">
    <name type="scientific">Daphnia magna</name>
    <dbReference type="NCBI Taxonomy" id="35525"/>
    <lineage>
        <taxon>Eukaryota</taxon>
        <taxon>Metazoa</taxon>
        <taxon>Ecdysozoa</taxon>
        <taxon>Arthropoda</taxon>
        <taxon>Crustacea</taxon>
        <taxon>Branchiopoda</taxon>
        <taxon>Diplostraca</taxon>
        <taxon>Cladocera</taxon>
        <taxon>Anomopoda</taxon>
        <taxon>Daphniidae</taxon>
        <taxon>Daphnia</taxon>
    </lineage>
</organism>
<keyword evidence="1" id="KW-0472">Membrane</keyword>
<feature type="transmembrane region" description="Helical" evidence="1">
    <location>
        <begin position="20"/>
        <end position="43"/>
    </location>
</feature>
<accession>A0ABR0A214</accession>
<reference evidence="2 3" key="1">
    <citation type="journal article" date="2023" name="Nucleic Acids Res.">
        <title>The hologenome of Daphnia magna reveals possible DNA methylation and microbiome-mediated evolution of the host genome.</title>
        <authorList>
            <person name="Chaturvedi A."/>
            <person name="Li X."/>
            <person name="Dhandapani V."/>
            <person name="Marshall H."/>
            <person name="Kissane S."/>
            <person name="Cuenca-Cambronero M."/>
            <person name="Asole G."/>
            <person name="Calvet F."/>
            <person name="Ruiz-Romero M."/>
            <person name="Marangio P."/>
            <person name="Guigo R."/>
            <person name="Rago D."/>
            <person name="Mirbahai L."/>
            <person name="Eastwood N."/>
            <person name="Colbourne J.K."/>
            <person name="Zhou J."/>
            <person name="Mallon E."/>
            <person name="Orsini L."/>
        </authorList>
    </citation>
    <scope>NUCLEOTIDE SEQUENCE [LARGE SCALE GENOMIC DNA]</scope>
    <source>
        <strain evidence="2">LRV0_1</strain>
    </source>
</reference>
<evidence type="ECO:0000313" key="3">
    <source>
        <dbReference type="Proteomes" id="UP001234178"/>
    </source>
</evidence>
<comment type="caution">
    <text evidence="2">The sequence shown here is derived from an EMBL/GenBank/DDBJ whole genome shotgun (WGS) entry which is preliminary data.</text>
</comment>
<dbReference type="Proteomes" id="UP001234178">
    <property type="component" value="Unassembled WGS sequence"/>
</dbReference>
<keyword evidence="1" id="KW-0812">Transmembrane</keyword>
<name>A0ABR0A214_9CRUS</name>
<keyword evidence="3" id="KW-1185">Reference proteome</keyword>
<evidence type="ECO:0000256" key="1">
    <source>
        <dbReference type="SAM" id="Phobius"/>
    </source>
</evidence>
<gene>
    <name evidence="2" type="ORF">OUZ56_000988</name>
</gene>
<sequence>MSNRTQHGIHERAQTVELKLQLFLLFSLWDYGVVTTFNLVLFAKMENAEEDGDNVSKSLAE</sequence>